<dbReference type="GO" id="GO:0008673">
    <property type="term" value="F:2-dehydro-3-deoxygluconokinase activity"/>
    <property type="evidence" value="ECO:0007669"/>
    <property type="project" value="TreeGrafter"/>
</dbReference>
<dbReference type="InterPro" id="IPR050306">
    <property type="entry name" value="PfkB_Carbo_kinase"/>
</dbReference>
<evidence type="ECO:0000259" key="4">
    <source>
        <dbReference type="Pfam" id="PF00294"/>
    </source>
</evidence>
<evidence type="ECO:0000313" key="5">
    <source>
        <dbReference type="EMBL" id="PUB12112.1"/>
    </source>
</evidence>
<dbReference type="InterPro" id="IPR011611">
    <property type="entry name" value="PfkB_dom"/>
</dbReference>
<gene>
    <name evidence="5" type="ORF">C8N45_11189</name>
</gene>
<keyword evidence="3 5" id="KW-0418">Kinase</keyword>
<comment type="caution">
    <text evidence="5">The sequence shown here is derived from an EMBL/GenBank/DDBJ whole genome shotgun (WGS) entry which is preliminary data.</text>
</comment>
<proteinExistence type="inferred from homology"/>
<sequence length="297" mass="32150">MTRFVSIGEAMVEMAPLAKSGQFQMSFAGDTLNTAWYVRQLKPLWDVSYVTAVGQDQMSDQMVSFLQDTGIDTQYIQRLNNRTVGLYLIALKNGERHFSYWRGQAAARALAADPGTLDRSFSNADVLYFSGITLAILEGNGRARLLRSLARARAAGKLVAFDSNLRPRLWESDDHMRDWVTKAAETSDIVLPSHDDEAVHFGDAGPKATCERYAALGATTVVVKNGPGTIHYRHAGKSGVMQPAIVSDVVDTTAAGDSFNAGFLSQFVGGVSIDLAIHAASNVARRVIKGRGALVPL</sequence>
<dbReference type="PANTHER" id="PTHR43085:SF15">
    <property type="entry name" value="2-DEHYDRO-3-DEOXYGLUCONOKINASE"/>
    <property type="match status" value="1"/>
</dbReference>
<organism evidence="5 6">
    <name type="scientific">Yoonia sediminilitoris</name>
    <dbReference type="NCBI Taxonomy" id="1286148"/>
    <lineage>
        <taxon>Bacteria</taxon>
        <taxon>Pseudomonadati</taxon>
        <taxon>Pseudomonadota</taxon>
        <taxon>Alphaproteobacteria</taxon>
        <taxon>Rhodobacterales</taxon>
        <taxon>Paracoccaceae</taxon>
        <taxon>Yoonia</taxon>
    </lineage>
</organism>
<dbReference type="RefSeq" id="WP_108387483.1">
    <property type="nucleotide sequence ID" value="NZ_QBUD01000011.1"/>
</dbReference>
<feature type="domain" description="Carbohydrate kinase PfkB" evidence="4">
    <location>
        <begin position="1"/>
        <end position="293"/>
    </location>
</feature>
<dbReference type="InterPro" id="IPR029056">
    <property type="entry name" value="Ribokinase-like"/>
</dbReference>
<dbReference type="CDD" id="cd01166">
    <property type="entry name" value="KdgK"/>
    <property type="match status" value="1"/>
</dbReference>
<protein>
    <submittedName>
        <fullName evidence="5">2-keto-3-deoxygluconate kinase</fullName>
    </submittedName>
</protein>
<dbReference type="PROSITE" id="PS00584">
    <property type="entry name" value="PFKB_KINASES_2"/>
    <property type="match status" value="1"/>
</dbReference>
<dbReference type="OrthoDB" id="9776822at2"/>
<dbReference type="GO" id="GO:0005829">
    <property type="term" value="C:cytosol"/>
    <property type="evidence" value="ECO:0007669"/>
    <property type="project" value="TreeGrafter"/>
</dbReference>
<reference evidence="5 6" key="1">
    <citation type="submission" date="2018-04" db="EMBL/GenBank/DDBJ databases">
        <title>Genomic Encyclopedia of Archaeal and Bacterial Type Strains, Phase II (KMG-II): from individual species to whole genera.</title>
        <authorList>
            <person name="Goeker M."/>
        </authorList>
    </citation>
    <scope>NUCLEOTIDE SEQUENCE [LARGE SCALE GENOMIC DNA]</scope>
    <source>
        <strain evidence="5 6">DSM 29955</strain>
    </source>
</reference>
<dbReference type="EMBL" id="QBUD01000011">
    <property type="protein sequence ID" value="PUB12112.1"/>
    <property type="molecule type" value="Genomic_DNA"/>
</dbReference>
<evidence type="ECO:0000256" key="3">
    <source>
        <dbReference type="ARBA" id="ARBA00022777"/>
    </source>
</evidence>
<evidence type="ECO:0000313" key="6">
    <source>
        <dbReference type="Proteomes" id="UP000244523"/>
    </source>
</evidence>
<evidence type="ECO:0000256" key="2">
    <source>
        <dbReference type="ARBA" id="ARBA00022679"/>
    </source>
</evidence>
<comment type="similarity">
    <text evidence="1">Belongs to the carbohydrate kinase PfkB family.</text>
</comment>
<dbReference type="AlphaFoldDB" id="A0A2T6KB67"/>
<dbReference type="GO" id="GO:0006974">
    <property type="term" value="P:DNA damage response"/>
    <property type="evidence" value="ECO:0007669"/>
    <property type="project" value="TreeGrafter"/>
</dbReference>
<dbReference type="GO" id="GO:0042840">
    <property type="term" value="P:D-glucuronate catabolic process"/>
    <property type="evidence" value="ECO:0007669"/>
    <property type="project" value="TreeGrafter"/>
</dbReference>
<dbReference type="SUPFAM" id="SSF53613">
    <property type="entry name" value="Ribokinase-like"/>
    <property type="match status" value="1"/>
</dbReference>
<name>A0A2T6KB67_9RHOB</name>
<keyword evidence="2" id="KW-0808">Transferase</keyword>
<dbReference type="InterPro" id="IPR002173">
    <property type="entry name" value="Carboh/pur_kinase_PfkB_CS"/>
</dbReference>
<dbReference type="Pfam" id="PF00294">
    <property type="entry name" value="PfkB"/>
    <property type="match status" value="1"/>
</dbReference>
<accession>A0A2T6KB67</accession>
<dbReference type="Proteomes" id="UP000244523">
    <property type="component" value="Unassembled WGS sequence"/>
</dbReference>
<keyword evidence="6" id="KW-1185">Reference proteome</keyword>
<dbReference type="Gene3D" id="3.40.1190.20">
    <property type="match status" value="1"/>
</dbReference>
<dbReference type="GO" id="GO:0019698">
    <property type="term" value="P:D-galacturonate catabolic process"/>
    <property type="evidence" value="ECO:0007669"/>
    <property type="project" value="TreeGrafter"/>
</dbReference>
<evidence type="ECO:0000256" key="1">
    <source>
        <dbReference type="ARBA" id="ARBA00010688"/>
    </source>
</evidence>
<dbReference type="PANTHER" id="PTHR43085">
    <property type="entry name" value="HEXOKINASE FAMILY MEMBER"/>
    <property type="match status" value="1"/>
</dbReference>